<feature type="region of interest" description="Disordered" evidence="1">
    <location>
        <begin position="214"/>
        <end position="239"/>
    </location>
</feature>
<keyword evidence="4" id="KW-1185">Reference proteome</keyword>
<dbReference type="RefSeq" id="WP_153982440.1">
    <property type="nucleotide sequence ID" value="NZ_BAAANZ010000008.1"/>
</dbReference>
<evidence type="ECO:0000313" key="3">
    <source>
        <dbReference type="EMBL" id="MBB5618882.1"/>
    </source>
</evidence>
<keyword evidence="2" id="KW-0472">Membrane</keyword>
<gene>
    <name evidence="3" type="ORF">BJ959_002378</name>
</gene>
<feature type="compositionally biased region" description="Basic and acidic residues" evidence="1">
    <location>
        <begin position="217"/>
        <end position="231"/>
    </location>
</feature>
<keyword evidence="2" id="KW-1133">Transmembrane helix</keyword>
<accession>A0A840XK75</accession>
<evidence type="ECO:0000313" key="4">
    <source>
        <dbReference type="Proteomes" id="UP000552883"/>
    </source>
</evidence>
<feature type="region of interest" description="Disordered" evidence="1">
    <location>
        <begin position="1"/>
        <end position="21"/>
    </location>
</feature>
<dbReference type="Proteomes" id="UP000552883">
    <property type="component" value="Unassembled WGS sequence"/>
</dbReference>
<feature type="transmembrane region" description="Helical" evidence="2">
    <location>
        <begin position="25"/>
        <end position="52"/>
    </location>
</feature>
<reference evidence="3 4" key="1">
    <citation type="submission" date="2020-08" db="EMBL/GenBank/DDBJ databases">
        <title>Sequencing the genomes of 1000 actinobacteria strains.</title>
        <authorList>
            <person name="Klenk H.-P."/>
        </authorList>
    </citation>
    <scope>NUCLEOTIDE SEQUENCE [LARGE SCALE GENOMIC DNA]</scope>
    <source>
        <strain evidence="3 4">DSM 23889</strain>
    </source>
</reference>
<dbReference type="AlphaFoldDB" id="A0A840XK75"/>
<feature type="compositionally biased region" description="Basic and acidic residues" evidence="1">
    <location>
        <begin position="1"/>
        <end position="12"/>
    </location>
</feature>
<organism evidence="3 4">
    <name type="scientific">Microcella frigidaquae</name>
    <dbReference type="NCBI Taxonomy" id="424758"/>
    <lineage>
        <taxon>Bacteria</taxon>
        <taxon>Bacillati</taxon>
        <taxon>Actinomycetota</taxon>
        <taxon>Actinomycetes</taxon>
        <taxon>Micrococcales</taxon>
        <taxon>Microbacteriaceae</taxon>
        <taxon>Microcella</taxon>
    </lineage>
</organism>
<proteinExistence type="predicted"/>
<keyword evidence="2" id="KW-0812">Transmembrane</keyword>
<evidence type="ECO:0000256" key="2">
    <source>
        <dbReference type="SAM" id="Phobius"/>
    </source>
</evidence>
<protein>
    <submittedName>
        <fullName evidence="3">Uncharacterized protein</fullName>
    </submittedName>
</protein>
<sequence length="268" mass="28035">MPDRASHPHADDDTGGPAAGRSPRWAVMATALIVALIAGSLTWGGVATAHAAAADRERERLRVAELALLLDARSASTELLAISAAVLATAGDAPSVVPADQAQLQDAHDMLAEELDRALDAATPHDLIVAQSRLLLGDQRELIDALNQHTRAILKHARASRAAAPLASDAALAALDAAVLALAVVPQGLPSSYSGRAALIRDVLSAGTEVTASHAAKKAEQERRAAAEEAARQAQQRPRPAPREPVILYLLCGYDPELDLDIFCPIEV</sequence>
<evidence type="ECO:0000256" key="1">
    <source>
        <dbReference type="SAM" id="MobiDB-lite"/>
    </source>
</evidence>
<dbReference type="EMBL" id="JACHBS010000001">
    <property type="protein sequence ID" value="MBB5618882.1"/>
    <property type="molecule type" value="Genomic_DNA"/>
</dbReference>
<comment type="caution">
    <text evidence="3">The sequence shown here is derived from an EMBL/GenBank/DDBJ whole genome shotgun (WGS) entry which is preliminary data.</text>
</comment>
<name>A0A840XK75_9MICO</name>